<reference evidence="1" key="1">
    <citation type="thesis" date="2021" institute="BYU ScholarsArchive" country="Provo, UT, USA">
        <title>Applications of and Algorithms for Genome Assembly and Genomic Analyses with an Emphasis on Marine Teleosts.</title>
        <authorList>
            <person name="Pickett B.D."/>
        </authorList>
    </citation>
    <scope>NUCLEOTIDE SEQUENCE</scope>
    <source>
        <strain evidence="1">HI-2016</strain>
    </source>
</reference>
<evidence type="ECO:0000313" key="2">
    <source>
        <dbReference type="Proteomes" id="UP000824540"/>
    </source>
</evidence>
<dbReference type="AlphaFoldDB" id="A0A8T2NAY8"/>
<dbReference type="Proteomes" id="UP000824540">
    <property type="component" value="Unassembled WGS sequence"/>
</dbReference>
<evidence type="ECO:0000313" key="1">
    <source>
        <dbReference type="EMBL" id="KAG9336490.1"/>
    </source>
</evidence>
<proteinExistence type="predicted"/>
<comment type="caution">
    <text evidence="1">The sequence shown here is derived from an EMBL/GenBank/DDBJ whole genome shotgun (WGS) entry which is preliminary data.</text>
</comment>
<dbReference type="EMBL" id="JAFBMS010000102">
    <property type="protein sequence ID" value="KAG9336490.1"/>
    <property type="molecule type" value="Genomic_DNA"/>
</dbReference>
<sequence length="167" mass="18845">MNMCTPVWKPLSFSHAITRMCLTAPQLVGSRTDHHHKKLLNWSLMEMSETKIKRDLGREEWDQAALCTSVLSPLLILGNTTVDCTAQTLLMLGFICLFLMGDKYKVDGSQCSSNLSVTLQRSDHNRRWICQLTEGENVRASHSYITILNDNMVINVSQTQGQSDKTV</sequence>
<protein>
    <submittedName>
        <fullName evidence="1">Uncharacterized protein</fullName>
    </submittedName>
</protein>
<dbReference type="OrthoDB" id="8959725at2759"/>
<accession>A0A8T2NAY8</accession>
<gene>
    <name evidence="1" type="ORF">JZ751_002837</name>
</gene>
<name>A0A8T2NAY8_9TELE</name>
<organism evidence="1 2">
    <name type="scientific">Albula glossodonta</name>
    <name type="common">roundjaw bonefish</name>
    <dbReference type="NCBI Taxonomy" id="121402"/>
    <lineage>
        <taxon>Eukaryota</taxon>
        <taxon>Metazoa</taxon>
        <taxon>Chordata</taxon>
        <taxon>Craniata</taxon>
        <taxon>Vertebrata</taxon>
        <taxon>Euteleostomi</taxon>
        <taxon>Actinopterygii</taxon>
        <taxon>Neopterygii</taxon>
        <taxon>Teleostei</taxon>
        <taxon>Albuliformes</taxon>
        <taxon>Albulidae</taxon>
        <taxon>Albula</taxon>
    </lineage>
</organism>
<keyword evidence="2" id="KW-1185">Reference proteome</keyword>
<feature type="non-terminal residue" evidence="1">
    <location>
        <position position="167"/>
    </location>
</feature>